<accession>M0NTH6</accession>
<protein>
    <submittedName>
        <fullName evidence="2">Uncharacterized protein</fullName>
    </submittedName>
</protein>
<evidence type="ECO:0000313" key="2">
    <source>
        <dbReference type="EMBL" id="EMA59930.1"/>
    </source>
</evidence>
<comment type="caution">
    <text evidence="2">The sequence shown here is derived from an EMBL/GenBank/DDBJ whole genome shotgun (WGS) entry which is preliminary data.</text>
</comment>
<dbReference type="Proteomes" id="UP000011546">
    <property type="component" value="Unassembled WGS sequence"/>
</dbReference>
<keyword evidence="1" id="KW-0472">Membrane</keyword>
<dbReference type="PATRIC" id="fig|1230456.3.peg.2805"/>
<dbReference type="EMBL" id="AOJH01000083">
    <property type="protein sequence ID" value="EMA59930.1"/>
    <property type="molecule type" value="Genomic_DNA"/>
</dbReference>
<sequence length="123" mass="12440">MSSSGDTYVEQAEGTGVSDAIRRVIVSPLLAVAAGISGLIATGFDQIGEVVGALGDLREFITAIVADGPIVIVEAGADATAAELGEFGVAAFAVGIGMIAAGWVVWTTVDPDVPLLDSLLPWR</sequence>
<dbReference type="STRING" id="1230456.C468_14098"/>
<keyword evidence="3" id="KW-1185">Reference proteome</keyword>
<keyword evidence="1" id="KW-0812">Transmembrane</keyword>
<dbReference type="RefSeq" id="WP_008849488.1">
    <property type="nucleotide sequence ID" value="NZ_AOJH01000083.1"/>
</dbReference>
<keyword evidence="1" id="KW-1133">Transmembrane helix</keyword>
<evidence type="ECO:0000313" key="3">
    <source>
        <dbReference type="Proteomes" id="UP000011546"/>
    </source>
</evidence>
<evidence type="ECO:0000256" key="1">
    <source>
        <dbReference type="SAM" id="Phobius"/>
    </source>
</evidence>
<reference evidence="2 3" key="1">
    <citation type="journal article" date="2014" name="PLoS Genet.">
        <title>Phylogenetically driven sequencing of extremely halophilic archaea reveals strategies for static and dynamic osmo-response.</title>
        <authorList>
            <person name="Becker E.A."/>
            <person name="Seitzer P.M."/>
            <person name="Tritt A."/>
            <person name="Larsen D."/>
            <person name="Krusor M."/>
            <person name="Yao A.I."/>
            <person name="Wu D."/>
            <person name="Madern D."/>
            <person name="Eisen J.A."/>
            <person name="Darling A.E."/>
            <person name="Facciotti M.T."/>
        </authorList>
    </citation>
    <scope>NUCLEOTIDE SEQUENCE [LARGE SCALE GENOMIC DNA]</scope>
    <source>
        <strain evidence="2 3">JCM 14978</strain>
    </source>
</reference>
<organism evidence="2 3">
    <name type="scientific">Halorubrum kocurii JCM 14978</name>
    <dbReference type="NCBI Taxonomy" id="1230456"/>
    <lineage>
        <taxon>Archaea</taxon>
        <taxon>Methanobacteriati</taxon>
        <taxon>Methanobacteriota</taxon>
        <taxon>Stenosarchaea group</taxon>
        <taxon>Halobacteria</taxon>
        <taxon>Halobacteriales</taxon>
        <taxon>Haloferacaceae</taxon>
        <taxon>Halorubrum</taxon>
    </lineage>
</organism>
<proteinExistence type="predicted"/>
<gene>
    <name evidence="2" type="ORF">C468_14098</name>
</gene>
<feature type="transmembrane region" description="Helical" evidence="1">
    <location>
        <begin position="87"/>
        <end position="106"/>
    </location>
</feature>
<dbReference type="AlphaFoldDB" id="M0NTH6"/>
<name>M0NTH6_9EURY</name>